<gene>
    <name evidence="2" type="ORF">CRENBAI_003100</name>
</gene>
<dbReference type="Proteomes" id="UP001311232">
    <property type="component" value="Unassembled WGS sequence"/>
</dbReference>
<reference evidence="2 3" key="1">
    <citation type="submission" date="2021-06" db="EMBL/GenBank/DDBJ databases">
        <authorList>
            <person name="Palmer J.M."/>
        </authorList>
    </citation>
    <scope>NUCLEOTIDE SEQUENCE [LARGE SCALE GENOMIC DNA]</scope>
    <source>
        <strain evidence="2 3">MEX-2019</strain>
        <tissue evidence="2">Muscle</tissue>
    </source>
</reference>
<keyword evidence="3" id="KW-1185">Reference proteome</keyword>
<proteinExistence type="predicted"/>
<feature type="region of interest" description="Disordered" evidence="1">
    <location>
        <begin position="38"/>
        <end position="83"/>
    </location>
</feature>
<dbReference type="EMBL" id="JAHHUM010002419">
    <property type="protein sequence ID" value="KAK5603643.1"/>
    <property type="molecule type" value="Genomic_DNA"/>
</dbReference>
<comment type="caution">
    <text evidence="2">The sequence shown here is derived from an EMBL/GenBank/DDBJ whole genome shotgun (WGS) entry which is preliminary data.</text>
</comment>
<organism evidence="2 3">
    <name type="scientific">Crenichthys baileyi</name>
    <name type="common">White River springfish</name>
    <dbReference type="NCBI Taxonomy" id="28760"/>
    <lineage>
        <taxon>Eukaryota</taxon>
        <taxon>Metazoa</taxon>
        <taxon>Chordata</taxon>
        <taxon>Craniata</taxon>
        <taxon>Vertebrata</taxon>
        <taxon>Euteleostomi</taxon>
        <taxon>Actinopterygii</taxon>
        <taxon>Neopterygii</taxon>
        <taxon>Teleostei</taxon>
        <taxon>Neoteleostei</taxon>
        <taxon>Acanthomorphata</taxon>
        <taxon>Ovalentaria</taxon>
        <taxon>Atherinomorphae</taxon>
        <taxon>Cyprinodontiformes</taxon>
        <taxon>Goodeidae</taxon>
        <taxon>Crenichthys</taxon>
    </lineage>
</organism>
<evidence type="ECO:0000313" key="2">
    <source>
        <dbReference type="EMBL" id="KAK5603643.1"/>
    </source>
</evidence>
<protein>
    <submittedName>
        <fullName evidence="2">Uncharacterized protein</fullName>
    </submittedName>
</protein>
<evidence type="ECO:0000313" key="3">
    <source>
        <dbReference type="Proteomes" id="UP001311232"/>
    </source>
</evidence>
<sequence length="83" mass="9146">MHSEAEQLIHQEVPDPASLLAERLHYRTRTKLNSGSSLLLAVRPSQPPGQLSRTLSTLRRRVDRRSPAKPPLGLDSVAISLGD</sequence>
<name>A0AAV9R2V2_9TELE</name>
<evidence type="ECO:0000256" key="1">
    <source>
        <dbReference type="SAM" id="MobiDB-lite"/>
    </source>
</evidence>
<accession>A0AAV9R2V2</accession>
<dbReference type="AlphaFoldDB" id="A0AAV9R2V2"/>